<gene>
    <name evidence="1" type="ordered locus">HacjB3_16226</name>
    <name evidence="2" type="ORF">C497_01020</name>
</gene>
<accession>D8JBF0</accession>
<dbReference type="HOGENOM" id="CLU_3130729_0_0_2"/>
<dbReference type="EMBL" id="AOHV01000005">
    <property type="protein sequence ID" value="ELY41300.1"/>
    <property type="molecule type" value="Genomic_DNA"/>
</dbReference>
<keyword evidence="1" id="KW-0614">Plasmid</keyword>
<evidence type="ECO:0000313" key="4">
    <source>
        <dbReference type="Proteomes" id="UP000011645"/>
    </source>
</evidence>
<name>D8JBF0_HALJB</name>
<reference evidence="2 4" key="2">
    <citation type="journal article" date="2014" name="PLoS Genet.">
        <title>Phylogenetically driven sequencing of extremely halophilic archaea reveals strategies for static and dynamic osmo-response.</title>
        <authorList>
            <person name="Becker E.A."/>
            <person name="Seitzer P.M."/>
            <person name="Tritt A."/>
            <person name="Larsen D."/>
            <person name="Krusor M."/>
            <person name="Yao A.I."/>
            <person name="Wu D."/>
            <person name="Madern D."/>
            <person name="Eisen J.A."/>
            <person name="Darling A.E."/>
            <person name="Facciotti M.T."/>
        </authorList>
    </citation>
    <scope>NUCLEOTIDE SEQUENCE [LARGE SCALE GENOMIC DNA]</scope>
    <source>
        <strain evidence="2">B3</strain>
        <strain evidence="4">DSM 18796 / CECT 7217 / JCM 14584 / KCTC 4019 / B3</strain>
    </source>
</reference>
<reference evidence="1 3" key="1">
    <citation type="journal article" date="2010" name="J. Bacteriol.">
        <title>Complete genome sequence of Halalkalicoccus jeotgali B3(T), an extremely halophilic archaeon.</title>
        <authorList>
            <person name="Roh S.W."/>
            <person name="Nam Y.D."/>
            <person name="Nam S.H."/>
            <person name="Choi S.H."/>
            <person name="Park H.S."/>
            <person name="Bae J.W."/>
        </authorList>
    </citation>
    <scope>NUCLEOTIDE SEQUENCE [LARGE SCALE GENOMIC DNA]</scope>
    <source>
        <strain evidence="1">B3</strain>
        <strain evidence="3">DSM 18796 / CECT 7217 / JCM 14584 / KCTC 4019 / B3</strain>
        <plasmid evidence="3">1</plasmid>
    </source>
</reference>
<sequence>MIFDTIWRFRVPFSSLPDIQTTVVALLVKFEMDDVNPVRVISNGSLQRF</sequence>
<proteinExistence type="predicted"/>
<dbReference type="Proteomes" id="UP000000390">
    <property type="component" value="Plasmid 1"/>
</dbReference>
<keyword evidence="4" id="KW-1185">Reference proteome</keyword>
<evidence type="ECO:0000313" key="1">
    <source>
        <dbReference type="EMBL" id="ADJ16603.1"/>
    </source>
</evidence>
<dbReference type="AlphaFoldDB" id="D8JBF0"/>
<evidence type="ECO:0000313" key="3">
    <source>
        <dbReference type="Proteomes" id="UP000000390"/>
    </source>
</evidence>
<geneLocation type="plasmid" evidence="1 3">
    <name>1</name>
</geneLocation>
<evidence type="ECO:0000313" key="2">
    <source>
        <dbReference type="EMBL" id="ELY41300.1"/>
    </source>
</evidence>
<protein>
    <submittedName>
        <fullName evidence="1">Uncharacterized protein</fullName>
    </submittedName>
</protein>
<dbReference type="EMBL" id="CP002063">
    <property type="protein sequence ID" value="ADJ16603.1"/>
    <property type="molecule type" value="Genomic_DNA"/>
</dbReference>
<dbReference type="KEGG" id="hje:HacjB3_16226"/>
<dbReference type="Proteomes" id="UP000011645">
    <property type="component" value="Unassembled WGS sequence"/>
</dbReference>
<organism evidence="1 3">
    <name type="scientific">Halalkalicoccus jeotgali (strain DSM 18796 / CECT 7217 / JCM 14584 / KCTC 4019 / B3)</name>
    <dbReference type="NCBI Taxonomy" id="795797"/>
    <lineage>
        <taxon>Archaea</taxon>
        <taxon>Methanobacteriati</taxon>
        <taxon>Methanobacteriota</taxon>
        <taxon>Stenosarchaea group</taxon>
        <taxon>Halobacteria</taxon>
        <taxon>Halobacteriales</taxon>
        <taxon>Halococcaceae</taxon>
        <taxon>Halalkalicoccus</taxon>
    </lineage>
</organism>